<dbReference type="InterPro" id="IPR049516">
    <property type="entry name" value="FAD-depend_C"/>
</dbReference>
<dbReference type="PANTHER" id="PTHR42842:SF3">
    <property type="entry name" value="FAD_NAD(P)-BINDING OXIDOREDUCTASE FAMILY PROTEIN"/>
    <property type="match status" value="1"/>
</dbReference>
<comment type="caution">
    <text evidence="3">The sequence shown here is derived from an EMBL/GenBank/DDBJ whole genome shotgun (WGS) entry which is preliminary data.</text>
</comment>
<gene>
    <name evidence="3" type="ORF">AAA081_03795</name>
</gene>
<evidence type="ECO:0000313" key="4">
    <source>
        <dbReference type="Proteomes" id="UP001481872"/>
    </source>
</evidence>
<keyword evidence="4" id="KW-1185">Reference proteome</keyword>
<sequence length="516" mass="56932">MNYRINNLHRPIDSKPEAYEAEIEKITGLKAGDYTWRRHRESVDARKGRTMRFTAAVDIITDKKVRKNKQILPVKEAPYDLSPIETTERPVVVGAGPAGLFCAWVLAKRGMAPILLERGDAVEDRVKKVEAFWETGELDPESNVQFGEGGAGTFSDGKLTSRSKDPRGRTVLELFSRLAEDESILYKKKPHVGTDALRKVLVLLRKELEHMGAEIHFRTALKSMAKDKEGYLLTTNKGDFRAKYVVLALGHSARDSFFMLHEKGVAMEQKPFAVGFRIEEPQAAINESQYGDMCRFLPAADYSLTAKVEEKGVYTFCMCPGGKVVAAASEEGGVVTNGMSYKARDGENANAAVLVTVDHTTYGEGVLAGVEFQRKIEQKVFAMTKSYKAPIESASSYLYGEETAAVTPTYKPGTFFADLHTIYPEELDRALTAGLKDMGRRFPALIEKAILTAPETRSSSPVRITRDSASLESISHENLYPAGEGAGYAGGIVSSAIDGMRVAEKIIEKEKNHVRN</sequence>
<protein>
    <submittedName>
        <fullName evidence="3">FAD-dependent protein</fullName>
    </submittedName>
</protein>
<name>A0ABV1J6A4_9FIRM</name>
<dbReference type="PIRSF" id="PIRSF038984">
    <property type="entry name" value="FAD_binding_protein"/>
    <property type="match status" value="1"/>
</dbReference>
<feature type="region of interest" description="Disordered" evidence="1">
    <location>
        <begin position="144"/>
        <end position="165"/>
    </location>
</feature>
<dbReference type="Proteomes" id="UP001481872">
    <property type="component" value="Unassembled WGS sequence"/>
</dbReference>
<dbReference type="InterPro" id="IPR036188">
    <property type="entry name" value="FAD/NAD-bd_sf"/>
</dbReference>
<evidence type="ECO:0000259" key="2">
    <source>
        <dbReference type="Pfam" id="PF21688"/>
    </source>
</evidence>
<dbReference type="Gene3D" id="3.30.70.2700">
    <property type="match status" value="1"/>
</dbReference>
<organism evidence="3 4">
    <name type="scientific">Aedoeadaptatus acetigenes</name>
    <dbReference type="NCBI Taxonomy" id="2981723"/>
    <lineage>
        <taxon>Bacteria</taxon>
        <taxon>Bacillati</taxon>
        <taxon>Bacillota</taxon>
        <taxon>Tissierellia</taxon>
        <taxon>Tissierellales</taxon>
        <taxon>Peptoniphilaceae</taxon>
        <taxon>Aedoeadaptatus</taxon>
    </lineage>
</organism>
<evidence type="ECO:0000313" key="3">
    <source>
        <dbReference type="EMBL" id="MEQ3353423.1"/>
    </source>
</evidence>
<feature type="domain" description="FAD-dependent protein C-terminal" evidence="2">
    <location>
        <begin position="271"/>
        <end position="458"/>
    </location>
</feature>
<reference evidence="3 4" key="1">
    <citation type="submission" date="2024-04" db="EMBL/GenBank/DDBJ databases">
        <title>Human intestinal bacterial collection.</title>
        <authorList>
            <person name="Pauvert C."/>
            <person name="Hitch T.C.A."/>
            <person name="Clavel T."/>
        </authorList>
    </citation>
    <scope>NUCLEOTIDE SEQUENCE [LARGE SCALE GENOMIC DNA]</scope>
    <source>
        <strain evidence="3 4">CLA-SR-H026</strain>
    </source>
</reference>
<accession>A0ABV1J6A4</accession>
<dbReference type="SUPFAM" id="SSF51905">
    <property type="entry name" value="FAD/NAD(P)-binding domain"/>
    <property type="match status" value="1"/>
</dbReference>
<dbReference type="Pfam" id="PF13450">
    <property type="entry name" value="NAD_binding_8"/>
    <property type="match status" value="1"/>
</dbReference>
<proteinExistence type="predicted"/>
<dbReference type="Gene3D" id="3.50.50.60">
    <property type="entry name" value="FAD/NAD(P)-binding domain"/>
    <property type="match status" value="2"/>
</dbReference>
<dbReference type="RefSeq" id="WP_349053758.1">
    <property type="nucleotide sequence ID" value="NZ_JBBNPS010000007.1"/>
</dbReference>
<dbReference type="PRINTS" id="PR00419">
    <property type="entry name" value="ADXRDTASE"/>
</dbReference>
<dbReference type="InterPro" id="IPR028348">
    <property type="entry name" value="FAD-binding_protein"/>
</dbReference>
<dbReference type="Pfam" id="PF21688">
    <property type="entry name" value="FAD-depend_C"/>
    <property type="match status" value="1"/>
</dbReference>
<dbReference type="PANTHER" id="PTHR42842">
    <property type="entry name" value="FAD/NAD(P)-BINDING OXIDOREDUCTASE"/>
    <property type="match status" value="1"/>
</dbReference>
<dbReference type="EMBL" id="JBBNPS010000007">
    <property type="protein sequence ID" value="MEQ3353423.1"/>
    <property type="molecule type" value="Genomic_DNA"/>
</dbReference>
<evidence type="ECO:0000256" key="1">
    <source>
        <dbReference type="SAM" id="MobiDB-lite"/>
    </source>
</evidence>